<dbReference type="Gramene" id="AET3Gv20596700.17">
    <property type="protein sequence ID" value="AET3Gv20596700.17"/>
    <property type="gene ID" value="AET3Gv20596700"/>
</dbReference>
<dbReference type="EnsemblPlants" id="AET3Gv20596700.12">
    <property type="protein sequence ID" value="AET3Gv20596700.12"/>
    <property type="gene ID" value="AET3Gv20596700"/>
</dbReference>
<reference evidence="2" key="3">
    <citation type="journal article" date="2017" name="Nature">
        <title>Genome sequence of the progenitor of the wheat D genome Aegilops tauschii.</title>
        <authorList>
            <person name="Luo M.C."/>
            <person name="Gu Y.Q."/>
            <person name="Puiu D."/>
            <person name="Wang H."/>
            <person name="Twardziok S.O."/>
            <person name="Deal K.R."/>
            <person name="Huo N."/>
            <person name="Zhu T."/>
            <person name="Wang L."/>
            <person name="Wang Y."/>
            <person name="McGuire P.E."/>
            <person name="Liu S."/>
            <person name="Long H."/>
            <person name="Ramasamy R.K."/>
            <person name="Rodriguez J.C."/>
            <person name="Van S.L."/>
            <person name="Yuan L."/>
            <person name="Wang Z."/>
            <person name="Xia Z."/>
            <person name="Xiao L."/>
            <person name="Anderson O.D."/>
            <person name="Ouyang S."/>
            <person name="Liang Y."/>
            <person name="Zimin A.V."/>
            <person name="Pertea G."/>
            <person name="Qi P."/>
            <person name="Bennetzen J.L."/>
            <person name="Dai X."/>
            <person name="Dawson M.W."/>
            <person name="Muller H.G."/>
            <person name="Kugler K."/>
            <person name="Rivarola-Duarte L."/>
            <person name="Spannagl M."/>
            <person name="Mayer K.F.X."/>
            <person name="Lu F.H."/>
            <person name="Bevan M.W."/>
            <person name="Leroy P."/>
            <person name="Li P."/>
            <person name="You F.M."/>
            <person name="Sun Q."/>
            <person name="Liu Z."/>
            <person name="Lyons E."/>
            <person name="Wicker T."/>
            <person name="Salzberg S.L."/>
            <person name="Devos K.M."/>
            <person name="Dvorak J."/>
        </authorList>
    </citation>
    <scope>NUCLEOTIDE SEQUENCE [LARGE SCALE GENOMIC DNA]</scope>
    <source>
        <strain evidence="2">cv. AL8/78</strain>
    </source>
</reference>
<reference evidence="2" key="4">
    <citation type="submission" date="2019-03" db="UniProtKB">
        <authorList>
            <consortium name="EnsemblPlants"/>
        </authorList>
    </citation>
    <scope>IDENTIFICATION</scope>
</reference>
<dbReference type="EnsemblPlants" id="AET3Gv20596700.9">
    <property type="protein sequence ID" value="AET3Gv20596700.9"/>
    <property type="gene ID" value="AET3Gv20596700"/>
</dbReference>
<proteinExistence type="predicted"/>
<dbReference type="Gramene" id="AET3Gv20596700.9">
    <property type="protein sequence ID" value="AET3Gv20596700.9"/>
    <property type="gene ID" value="AET3Gv20596700"/>
</dbReference>
<keyword evidence="3" id="KW-1185">Reference proteome</keyword>
<dbReference type="EnsemblPlants" id="AET3Gv20596700.19">
    <property type="protein sequence ID" value="AET3Gv20596700.19"/>
    <property type="gene ID" value="AET3Gv20596700"/>
</dbReference>
<feature type="compositionally biased region" description="Low complexity" evidence="1">
    <location>
        <begin position="46"/>
        <end position="55"/>
    </location>
</feature>
<name>A0A453F796_AEGTS</name>
<dbReference type="Gramene" id="AET3Gv20596700.12">
    <property type="protein sequence ID" value="AET3Gv20596700.12"/>
    <property type="gene ID" value="AET3Gv20596700"/>
</dbReference>
<evidence type="ECO:0000313" key="3">
    <source>
        <dbReference type="Proteomes" id="UP000015105"/>
    </source>
</evidence>
<dbReference type="Gramene" id="AET3Gv20596700.18">
    <property type="protein sequence ID" value="AET3Gv20596700.18"/>
    <property type="gene ID" value="AET3Gv20596700"/>
</dbReference>
<dbReference type="Gramene" id="AET3Gv20596700.20">
    <property type="protein sequence ID" value="AET3Gv20596700.20"/>
    <property type="gene ID" value="AET3Gv20596700"/>
</dbReference>
<dbReference type="Gramene" id="AET3Gv20596700.8">
    <property type="protein sequence ID" value="AET3Gv20596700.8"/>
    <property type="gene ID" value="AET3Gv20596700"/>
</dbReference>
<dbReference type="Gramene" id="AET3Gv20596700.6">
    <property type="protein sequence ID" value="AET3Gv20596700.6"/>
    <property type="gene ID" value="AET3Gv20596700"/>
</dbReference>
<dbReference type="EnsemblPlants" id="AET3Gv20596700.6">
    <property type="protein sequence ID" value="AET3Gv20596700.6"/>
    <property type="gene ID" value="AET3Gv20596700"/>
</dbReference>
<reference evidence="3" key="1">
    <citation type="journal article" date="2014" name="Science">
        <title>Ancient hybridizations among the ancestral genomes of bread wheat.</title>
        <authorList>
            <consortium name="International Wheat Genome Sequencing Consortium,"/>
            <person name="Marcussen T."/>
            <person name="Sandve S.R."/>
            <person name="Heier L."/>
            <person name="Spannagl M."/>
            <person name="Pfeifer M."/>
            <person name="Jakobsen K.S."/>
            <person name="Wulff B.B."/>
            <person name="Steuernagel B."/>
            <person name="Mayer K.F."/>
            <person name="Olsen O.A."/>
        </authorList>
    </citation>
    <scope>NUCLEOTIDE SEQUENCE [LARGE SCALE GENOMIC DNA]</scope>
    <source>
        <strain evidence="3">cv. AL8/78</strain>
    </source>
</reference>
<dbReference type="Proteomes" id="UP000015105">
    <property type="component" value="Chromosome 3D"/>
</dbReference>
<dbReference type="EnsemblPlants" id="AET3Gv20596700.8">
    <property type="protein sequence ID" value="AET3Gv20596700.8"/>
    <property type="gene ID" value="AET3Gv20596700"/>
</dbReference>
<dbReference type="Gramene" id="AET3Gv20596700.13">
    <property type="protein sequence ID" value="AET3Gv20596700.13"/>
    <property type="gene ID" value="AET3Gv20596700"/>
</dbReference>
<dbReference type="Gramene" id="AET3Gv20596700.5">
    <property type="protein sequence ID" value="AET3Gv20596700.5"/>
    <property type="gene ID" value="AET3Gv20596700"/>
</dbReference>
<protein>
    <submittedName>
        <fullName evidence="2">Uncharacterized protein</fullName>
    </submittedName>
</protein>
<dbReference type="EnsemblPlants" id="AET3Gv20596700.15">
    <property type="protein sequence ID" value="AET3Gv20596700.15"/>
    <property type="gene ID" value="AET3Gv20596700"/>
</dbReference>
<dbReference type="EnsemblPlants" id="AET3Gv20596700.2">
    <property type="protein sequence ID" value="AET3Gv20596700.2"/>
    <property type="gene ID" value="AET3Gv20596700"/>
</dbReference>
<evidence type="ECO:0000256" key="1">
    <source>
        <dbReference type="SAM" id="MobiDB-lite"/>
    </source>
</evidence>
<dbReference type="Gramene" id="AET3Gv20596700.15">
    <property type="protein sequence ID" value="AET3Gv20596700.15"/>
    <property type="gene ID" value="AET3Gv20596700"/>
</dbReference>
<feature type="region of interest" description="Disordered" evidence="1">
    <location>
        <begin position="33"/>
        <end position="109"/>
    </location>
</feature>
<dbReference type="EnsemblPlants" id="AET3Gv20596700.18">
    <property type="protein sequence ID" value="AET3Gv20596700.18"/>
    <property type="gene ID" value="AET3Gv20596700"/>
</dbReference>
<accession>A0A453F796</accession>
<organism evidence="2 3">
    <name type="scientific">Aegilops tauschii subsp. strangulata</name>
    <name type="common">Goatgrass</name>
    <dbReference type="NCBI Taxonomy" id="200361"/>
    <lineage>
        <taxon>Eukaryota</taxon>
        <taxon>Viridiplantae</taxon>
        <taxon>Streptophyta</taxon>
        <taxon>Embryophyta</taxon>
        <taxon>Tracheophyta</taxon>
        <taxon>Spermatophyta</taxon>
        <taxon>Magnoliopsida</taxon>
        <taxon>Liliopsida</taxon>
        <taxon>Poales</taxon>
        <taxon>Poaceae</taxon>
        <taxon>BOP clade</taxon>
        <taxon>Pooideae</taxon>
        <taxon>Triticodae</taxon>
        <taxon>Triticeae</taxon>
        <taxon>Triticinae</taxon>
        <taxon>Aegilops</taxon>
    </lineage>
</organism>
<dbReference type="EnsemblPlants" id="AET3Gv20596700.5">
    <property type="protein sequence ID" value="AET3Gv20596700.5"/>
    <property type="gene ID" value="AET3Gv20596700"/>
</dbReference>
<evidence type="ECO:0000313" key="2">
    <source>
        <dbReference type="EnsemblPlants" id="AET3Gv20596700.18"/>
    </source>
</evidence>
<dbReference type="EnsemblPlants" id="AET3Gv20596700.20">
    <property type="protein sequence ID" value="AET3Gv20596700.20"/>
    <property type="gene ID" value="AET3Gv20596700"/>
</dbReference>
<dbReference type="Gramene" id="AET3Gv20596700.2">
    <property type="protein sequence ID" value="AET3Gv20596700.2"/>
    <property type="gene ID" value="AET3Gv20596700"/>
</dbReference>
<reference evidence="2" key="5">
    <citation type="journal article" date="2021" name="G3 (Bethesda)">
        <title>Aegilops tauschii genome assembly Aet v5.0 features greater sequence contiguity and improved annotation.</title>
        <authorList>
            <person name="Wang L."/>
            <person name="Zhu T."/>
            <person name="Rodriguez J.C."/>
            <person name="Deal K.R."/>
            <person name="Dubcovsky J."/>
            <person name="McGuire P.E."/>
            <person name="Lux T."/>
            <person name="Spannagl M."/>
            <person name="Mayer K.F.X."/>
            <person name="Baldrich P."/>
            <person name="Meyers B.C."/>
            <person name="Huo N."/>
            <person name="Gu Y.Q."/>
            <person name="Zhou H."/>
            <person name="Devos K.M."/>
            <person name="Bennetzen J.L."/>
            <person name="Unver T."/>
            <person name="Budak H."/>
            <person name="Gulick P.J."/>
            <person name="Galiba G."/>
            <person name="Kalapos B."/>
            <person name="Nelson D.R."/>
            <person name="Li P."/>
            <person name="You F.M."/>
            <person name="Luo M.C."/>
            <person name="Dvorak J."/>
        </authorList>
    </citation>
    <scope>NUCLEOTIDE SEQUENCE [LARGE SCALE GENOMIC DNA]</scope>
    <source>
        <strain evidence="2">cv. AL8/78</strain>
    </source>
</reference>
<dbReference type="EnsemblPlants" id="AET3Gv20596700.17">
    <property type="protein sequence ID" value="AET3Gv20596700.17"/>
    <property type="gene ID" value="AET3Gv20596700"/>
</dbReference>
<dbReference type="EnsemblPlants" id="AET3Gv20596700.16">
    <property type="protein sequence ID" value="AET3Gv20596700.16"/>
    <property type="gene ID" value="AET3Gv20596700"/>
</dbReference>
<reference evidence="3" key="2">
    <citation type="journal article" date="2017" name="Nat. Plants">
        <title>The Aegilops tauschii genome reveals multiple impacts of transposons.</title>
        <authorList>
            <person name="Zhao G."/>
            <person name="Zou C."/>
            <person name="Li K."/>
            <person name="Wang K."/>
            <person name="Li T."/>
            <person name="Gao L."/>
            <person name="Zhang X."/>
            <person name="Wang H."/>
            <person name="Yang Z."/>
            <person name="Liu X."/>
            <person name="Jiang W."/>
            <person name="Mao L."/>
            <person name="Kong X."/>
            <person name="Jiao Y."/>
            <person name="Jia J."/>
        </authorList>
    </citation>
    <scope>NUCLEOTIDE SEQUENCE [LARGE SCALE GENOMIC DNA]</scope>
    <source>
        <strain evidence="3">cv. AL8/78</strain>
    </source>
</reference>
<dbReference type="Gramene" id="AET3Gv20596700.19">
    <property type="protein sequence ID" value="AET3Gv20596700.19"/>
    <property type="gene ID" value="AET3Gv20596700"/>
</dbReference>
<dbReference type="EnsemblPlants" id="AET3Gv20596700.3">
    <property type="protein sequence ID" value="AET3Gv20596700.3"/>
    <property type="gene ID" value="AET3Gv20596700"/>
</dbReference>
<dbReference type="EnsemblPlants" id="AET3Gv20596700.4">
    <property type="protein sequence ID" value="AET3Gv20596700.4"/>
    <property type="gene ID" value="AET3Gv20596700"/>
</dbReference>
<dbReference type="Gramene" id="AET3Gv20596700.14">
    <property type="protein sequence ID" value="AET3Gv20596700.14"/>
    <property type="gene ID" value="AET3Gv20596700"/>
</dbReference>
<dbReference type="EnsemblPlants" id="AET3Gv20596700.14">
    <property type="protein sequence ID" value="AET3Gv20596700.14"/>
    <property type="gene ID" value="AET3Gv20596700"/>
</dbReference>
<dbReference type="Gramene" id="AET3Gv20596700.4">
    <property type="protein sequence ID" value="AET3Gv20596700.4"/>
    <property type="gene ID" value="AET3Gv20596700"/>
</dbReference>
<dbReference type="EnsemblPlants" id="AET3Gv20596700.13">
    <property type="protein sequence ID" value="AET3Gv20596700.13"/>
    <property type="gene ID" value="AET3Gv20596700"/>
</dbReference>
<dbReference type="Gramene" id="AET3Gv20596700.16">
    <property type="protein sequence ID" value="AET3Gv20596700.16"/>
    <property type="gene ID" value="AET3Gv20596700"/>
</dbReference>
<dbReference type="AlphaFoldDB" id="A0A453F796"/>
<dbReference type="Gramene" id="AET3Gv20596700.3">
    <property type="protein sequence ID" value="AET3Gv20596700.3"/>
    <property type="gene ID" value="AET3Gv20596700"/>
</dbReference>
<sequence>MGADSVGPTEGDSPTRWGCEEVAAAELLRHGRYHPCLSNGSGTGTGAASRSGLGSHPPIAATAGEFRSGGVANGERRRRPQALASRPATRGWEKNDVRKQGLGGGEVGE</sequence>